<dbReference type="InterPro" id="IPR008991">
    <property type="entry name" value="Translation_prot_SH3-like_sf"/>
</dbReference>
<dbReference type="InterPro" id="IPR043425">
    <property type="entry name" value="NusG-like"/>
</dbReference>
<dbReference type="InterPro" id="IPR036735">
    <property type="entry name" value="NGN_dom_sf"/>
</dbReference>
<dbReference type="InterPro" id="IPR006645">
    <property type="entry name" value="NGN-like_dom"/>
</dbReference>
<keyword evidence="3" id="KW-0804">Transcription</keyword>
<dbReference type="SUPFAM" id="SSF50104">
    <property type="entry name" value="Translation proteins SH3-like domain"/>
    <property type="match status" value="1"/>
</dbReference>
<proteinExistence type="predicted"/>
<dbReference type="Gene3D" id="3.30.70.940">
    <property type="entry name" value="NusG, N-terminal domain"/>
    <property type="match status" value="1"/>
</dbReference>
<dbReference type="GO" id="GO:0006354">
    <property type="term" value="P:DNA-templated transcription elongation"/>
    <property type="evidence" value="ECO:0007669"/>
    <property type="project" value="InterPro"/>
</dbReference>
<gene>
    <name evidence="5" type="ORF">ACU52_14500</name>
</gene>
<evidence type="ECO:0000256" key="2">
    <source>
        <dbReference type="ARBA" id="ARBA00023015"/>
    </source>
</evidence>
<keyword evidence="6" id="KW-1185">Reference proteome</keyword>
<dbReference type="InterPro" id="IPR005824">
    <property type="entry name" value="KOW"/>
</dbReference>
<evidence type="ECO:0000256" key="1">
    <source>
        <dbReference type="ARBA" id="ARBA00022814"/>
    </source>
</evidence>
<evidence type="ECO:0000256" key="3">
    <source>
        <dbReference type="ARBA" id="ARBA00023163"/>
    </source>
</evidence>
<dbReference type="Pfam" id="PF02357">
    <property type="entry name" value="NusG"/>
    <property type="match status" value="1"/>
</dbReference>
<protein>
    <recommendedName>
        <fullName evidence="4">KOW domain-containing protein</fullName>
    </recommendedName>
</protein>
<dbReference type="EMBL" id="LFQU01000068">
    <property type="protein sequence ID" value="KOO65762.1"/>
    <property type="molecule type" value="Genomic_DNA"/>
</dbReference>
<dbReference type="RefSeq" id="WP_053399322.1">
    <property type="nucleotide sequence ID" value="NZ_DAWBWQ010000040.1"/>
</dbReference>
<dbReference type="CDD" id="cd09895">
    <property type="entry name" value="NGN_SP_UpxY"/>
    <property type="match status" value="1"/>
</dbReference>
<organism evidence="5 6">
    <name type="scientific">Xylanibacter rarus</name>
    <dbReference type="NCBI Taxonomy" id="1676614"/>
    <lineage>
        <taxon>Bacteria</taxon>
        <taxon>Pseudomonadati</taxon>
        <taxon>Bacteroidota</taxon>
        <taxon>Bacteroidia</taxon>
        <taxon>Bacteroidales</taxon>
        <taxon>Prevotellaceae</taxon>
        <taxon>Xylanibacter</taxon>
    </lineage>
</organism>
<keyword evidence="1" id="KW-0889">Transcription antitermination</keyword>
<dbReference type="SMART" id="SM00739">
    <property type="entry name" value="KOW"/>
    <property type="match status" value="1"/>
</dbReference>
<dbReference type="Proteomes" id="UP000036951">
    <property type="component" value="Unassembled WGS sequence"/>
</dbReference>
<dbReference type="NCBIfam" id="NF033644">
    <property type="entry name" value="antiterm_UpxY"/>
    <property type="match status" value="1"/>
</dbReference>
<name>A0A8E1UPY3_9BACT</name>
<dbReference type="GO" id="GO:0031564">
    <property type="term" value="P:transcription antitermination"/>
    <property type="evidence" value="ECO:0007669"/>
    <property type="project" value="UniProtKB-KW"/>
</dbReference>
<dbReference type="AlphaFoldDB" id="A0A8E1UPY3"/>
<reference evidence="5 6" key="1">
    <citation type="submission" date="2015-06" db="EMBL/GenBank/DDBJ databases">
        <title>Prevotella sp. 109, sp. nov., a novel member of the family Prevotellaceae isolated from human faeces.</title>
        <authorList>
            <person name="Shkoporov A.N."/>
            <person name="Chaplin A.V."/>
            <person name="Kafarskaia L.I."/>
            <person name="Efimov B.A."/>
        </authorList>
    </citation>
    <scope>NUCLEOTIDE SEQUENCE [LARGE SCALE GENOMIC DNA]</scope>
    <source>
        <strain evidence="5 6">109</strain>
    </source>
</reference>
<dbReference type="SUPFAM" id="SSF82679">
    <property type="entry name" value="N-utilization substance G protein NusG, N-terminal domain"/>
    <property type="match status" value="1"/>
</dbReference>
<evidence type="ECO:0000259" key="4">
    <source>
        <dbReference type="SMART" id="SM00739"/>
    </source>
</evidence>
<sequence>MDGNVNSNDNLATANNDAGDAVGVSQPFRWYVAIVSNNTEKVCAEKIAALGYDTYVPTQKELRRWKNGRRKIIDRIVIPAAVFVRCTEADRRHHVVNLPFVKRFMVNRAAATNQYGWHPVAIVPDREIEKLRFILYNSDAAITIEPLPLRLGDKVRVVRGKLLGLEGNIVRCESHDSADAANLDIVVQLDILGCARMNISPTDLEKI</sequence>
<evidence type="ECO:0000313" key="6">
    <source>
        <dbReference type="Proteomes" id="UP000036951"/>
    </source>
</evidence>
<dbReference type="PANTHER" id="PTHR30265">
    <property type="entry name" value="RHO-INTERACTING TRANSCRIPTION TERMINATION FACTOR NUSG"/>
    <property type="match status" value="1"/>
</dbReference>
<accession>A0A8E1UPY3</accession>
<dbReference type="PANTHER" id="PTHR30265:SF4">
    <property type="entry name" value="KOW MOTIF FAMILY PROTEIN, EXPRESSED"/>
    <property type="match status" value="1"/>
</dbReference>
<feature type="domain" description="KOW" evidence="4">
    <location>
        <begin position="148"/>
        <end position="175"/>
    </location>
</feature>
<evidence type="ECO:0000313" key="5">
    <source>
        <dbReference type="EMBL" id="KOO65762.1"/>
    </source>
</evidence>
<keyword evidence="2" id="KW-0805">Transcription regulation</keyword>
<comment type="caution">
    <text evidence="5">The sequence shown here is derived from an EMBL/GenBank/DDBJ whole genome shotgun (WGS) entry which is preliminary data.</text>
</comment>